<keyword evidence="1" id="KW-0472">Membrane</keyword>
<accession>A0ABX2P949</accession>
<feature type="signal peptide" evidence="2">
    <location>
        <begin position="1"/>
        <end position="35"/>
    </location>
</feature>
<keyword evidence="4" id="KW-1185">Reference proteome</keyword>
<dbReference type="Proteomes" id="UP001516351">
    <property type="component" value="Unassembled WGS sequence"/>
</dbReference>
<feature type="chain" id="PRO_5046483022" evidence="2">
    <location>
        <begin position="36"/>
        <end position="116"/>
    </location>
</feature>
<keyword evidence="1" id="KW-0812">Transmembrane</keyword>
<name>A0ABX2P949_9PROT</name>
<dbReference type="Pfam" id="PF04956">
    <property type="entry name" value="TrbC"/>
    <property type="match status" value="1"/>
</dbReference>
<comment type="caution">
    <text evidence="3">The sequence shown here is derived from an EMBL/GenBank/DDBJ whole genome shotgun (WGS) entry which is preliminary data.</text>
</comment>
<evidence type="ECO:0000256" key="1">
    <source>
        <dbReference type="SAM" id="Phobius"/>
    </source>
</evidence>
<organism evidence="3 4">
    <name type="scientific">Asaia spathodeae</name>
    <dbReference type="NCBI Taxonomy" id="657016"/>
    <lineage>
        <taxon>Bacteria</taxon>
        <taxon>Pseudomonadati</taxon>
        <taxon>Pseudomonadota</taxon>
        <taxon>Alphaproteobacteria</taxon>
        <taxon>Acetobacterales</taxon>
        <taxon>Acetobacteraceae</taxon>
        <taxon>Asaia</taxon>
    </lineage>
</organism>
<evidence type="ECO:0000313" key="3">
    <source>
        <dbReference type="EMBL" id="NVN48198.1"/>
    </source>
</evidence>
<keyword evidence="1" id="KW-1133">Transmembrane helix</keyword>
<evidence type="ECO:0000256" key="2">
    <source>
        <dbReference type="SAM" id="SignalP"/>
    </source>
</evidence>
<keyword evidence="2" id="KW-0732">Signal</keyword>
<protein>
    <submittedName>
        <fullName evidence="3">TrbC/VirB2 family protein</fullName>
    </submittedName>
</protein>
<feature type="transmembrane region" description="Helical" evidence="1">
    <location>
        <begin position="90"/>
        <end position="111"/>
    </location>
</feature>
<feature type="transmembrane region" description="Helical" evidence="1">
    <location>
        <begin position="59"/>
        <end position="78"/>
    </location>
</feature>
<dbReference type="RefSeq" id="WP_267311303.1">
    <property type="nucleotide sequence ID" value="NZ_JABXXV010000011.1"/>
</dbReference>
<evidence type="ECO:0000313" key="4">
    <source>
        <dbReference type="Proteomes" id="UP001516351"/>
    </source>
</evidence>
<proteinExistence type="predicted"/>
<dbReference type="EMBL" id="JABXXV010000011">
    <property type="protein sequence ID" value="NVN48198.1"/>
    <property type="molecule type" value="Genomic_DNA"/>
</dbReference>
<sequence>MISKKAIANLRKAATYKKSLSLPFLPVILCGQAYAASSGGGSLPWETPLQTLTNSMSGPVAYSISIIAIGAAGATLVWGGEISEVTRRLVFLVLVISLIALATSAYSSLFASGAVF</sequence>
<reference evidence="3 4" key="1">
    <citation type="submission" date="2020-06" db="EMBL/GenBank/DDBJ databases">
        <title>Synonyms of Asaia species.</title>
        <authorList>
            <person name="Sombolestani A."/>
        </authorList>
    </citation>
    <scope>NUCLEOTIDE SEQUENCE [LARGE SCALE GENOMIC DNA]</scope>
    <source>
        <strain evidence="3 4">LMG 27047</strain>
    </source>
</reference>
<dbReference type="InterPro" id="IPR007039">
    <property type="entry name" value="TrbC/VirB2"/>
</dbReference>
<gene>
    <name evidence="3" type="ORF">HW542_15465</name>
</gene>